<dbReference type="EMBL" id="BAABJV010000002">
    <property type="protein sequence ID" value="GAA4768669.1"/>
    <property type="molecule type" value="Genomic_DNA"/>
</dbReference>
<dbReference type="Proteomes" id="UP001501147">
    <property type="component" value="Unassembled WGS sequence"/>
</dbReference>
<protein>
    <recommendedName>
        <fullName evidence="5">Secreted protein</fullName>
    </recommendedName>
</protein>
<keyword evidence="4" id="KW-1185">Reference proteome</keyword>
<proteinExistence type="predicted"/>
<feature type="transmembrane region" description="Helical" evidence="2">
    <location>
        <begin position="444"/>
        <end position="463"/>
    </location>
</feature>
<comment type="caution">
    <text evidence="3">The sequence shown here is derived from an EMBL/GenBank/DDBJ whole genome shotgun (WGS) entry which is preliminary data.</text>
</comment>
<feature type="region of interest" description="Disordered" evidence="1">
    <location>
        <begin position="1"/>
        <end position="42"/>
    </location>
</feature>
<dbReference type="RefSeq" id="WP_392801808.1">
    <property type="nucleotide sequence ID" value="NZ_BAABJV010000002.1"/>
</dbReference>
<keyword evidence="2" id="KW-0812">Transmembrane</keyword>
<evidence type="ECO:0000313" key="3">
    <source>
        <dbReference type="EMBL" id="GAA4768669.1"/>
    </source>
</evidence>
<evidence type="ECO:0000313" key="4">
    <source>
        <dbReference type="Proteomes" id="UP001501147"/>
    </source>
</evidence>
<name>A0ABP8ZZ06_9ACTN</name>
<evidence type="ECO:0000256" key="2">
    <source>
        <dbReference type="SAM" id="Phobius"/>
    </source>
</evidence>
<keyword evidence="2" id="KW-1133">Transmembrane helix</keyword>
<accession>A0ABP8ZZ06</accession>
<keyword evidence="2" id="KW-0472">Membrane</keyword>
<feature type="transmembrane region" description="Helical" evidence="2">
    <location>
        <begin position="259"/>
        <end position="279"/>
    </location>
</feature>
<organism evidence="3 4">
    <name type="scientific">Streptomyces sanyensis</name>
    <dbReference type="NCBI Taxonomy" id="568869"/>
    <lineage>
        <taxon>Bacteria</taxon>
        <taxon>Bacillati</taxon>
        <taxon>Actinomycetota</taxon>
        <taxon>Actinomycetes</taxon>
        <taxon>Kitasatosporales</taxon>
        <taxon>Streptomycetaceae</taxon>
        <taxon>Streptomyces</taxon>
    </lineage>
</organism>
<reference evidence="4" key="1">
    <citation type="journal article" date="2019" name="Int. J. Syst. Evol. Microbiol.">
        <title>The Global Catalogue of Microorganisms (GCM) 10K type strain sequencing project: providing services to taxonomists for standard genome sequencing and annotation.</title>
        <authorList>
            <consortium name="The Broad Institute Genomics Platform"/>
            <consortium name="The Broad Institute Genome Sequencing Center for Infectious Disease"/>
            <person name="Wu L."/>
            <person name="Ma J."/>
        </authorList>
    </citation>
    <scope>NUCLEOTIDE SEQUENCE [LARGE SCALE GENOMIC DNA]</scope>
    <source>
        <strain evidence="4">JCM 18324</strain>
    </source>
</reference>
<evidence type="ECO:0008006" key="5">
    <source>
        <dbReference type="Google" id="ProtNLM"/>
    </source>
</evidence>
<evidence type="ECO:0000256" key="1">
    <source>
        <dbReference type="SAM" id="MobiDB-lite"/>
    </source>
</evidence>
<sequence>MAHPPYGGTAHQAAAPVHPGPEPVPAYAPAQTEPAGGGGALAGVRRRMSGAATTEPGRLRITGALLAVLLAVFGVTAAVAVSERAAAADDVVGRSQPLSRDAASVYRSLADANTTASTGFLAGAEESPAVRERYAQDISRASRLLVTAATHTDASSESGRQIAQLNEYLPRYTGLIESARANNRLGRPLGGAYLRYADALMTEELLPAARRLHLAESARLEADHEAARSWPLAAPAAGVVALAVLGWAQRRNYRLTNRVFNRGLLGATVAAALVLLWVVGAQALASSRLHEADVHAQRSLDVLNDARIDALRARANENLTLVARGAVLTDDGKDDKYAAEYAQTMDTLGAALEKALHHADDEEGRRPVDTAVRAMGEWRTRHDGAAGADREGDYEGAVRKVIGREGSTNECFDAVDAALAEALAHEQREFTAAAVAGRSALDGLAAGAALLTLAGAVAAILGVNRRLAEYR</sequence>
<gene>
    <name evidence="3" type="ORF">GCM10023329_14180</name>
</gene>